<gene>
    <name evidence="1" type="ORF">Pint_08376</name>
</gene>
<comment type="caution">
    <text evidence="1">The sequence shown here is derived from an EMBL/GenBank/DDBJ whole genome shotgun (WGS) entry which is preliminary data.</text>
</comment>
<name>A0ACC0XVU4_9ROSI</name>
<evidence type="ECO:0000313" key="2">
    <source>
        <dbReference type="Proteomes" id="UP001163603"/>
    </source>
</evidence>
<dbReference type="EMBL" id="CM047745">
    <property type="protein sequence ID" value="KAJ0024688.1"/>
    <property type="molecule type" value="Genomic_DNA"/>
</dbReference>
<proteinExistence type="predicted"/>
<organism evidence="1 2">
    <name type="scientific">Pistacia integerrima</name>
    <dbReference type="NCBI Taxonomy" id="434235"/>
    <lineage>
        <taxon>Eukaryota</taxon>
        <taxon>Viridiplantae</taxon>
        <taxon>Streptophyta</taxon>
        <taxon>Embryophyta</taxon>
        <taxon>Tracheophyta</taxon>
        <taxon>Spermatophyta</taxon>
        <taxon>Magnoliopsida</taxon>
        <taxon>eudicotyledons</taxon>
        <taxon>Gunneridae</taxon>
        <taxon>Pentapetalae</taxon>
        <taxon>rosids</taxon>
        <taxon>malvids</taxon>
        <taxon>Sapindales</taxon>
        <taxon>Anacardiaceae</taxon>
        <taxon>Pistacia</taxon>
    </lineage>
</organism>
<accession>A0ACC0XVU4</accession>
<evidence type="ECO:0000313" key="1">
    <source>
        <dbReference type="EMBL" id="KAJ0024688.1"/>
    </source>
</evidence>
<keyword evidence="2" id="KW-1185">Reference proteome</keyword>
<protein>
    <submittedName>
        <fullName evidence="1">Uncharacterized protein</fullName>
    </submittedName>
</protein>
<sequence>MAWTIKEAIEEFFDHLRILLSAFLECIPQANWGDLKRLDLAALLQKTVDERAQVCSS</sequence>
<dbReference type="Proteomes" id="UP001163603">
    <property type="component" value="Chromosome 10"/>
</dbReference>
<reference evidence="2" key="1">
    <citation type="journal article" date="2023" name="G3 (Bethesda)">
        <title>Genome assembly and association tests identify interacting loci associated with vigor, precocity, and sex in interspecific pistachio rootstocks.</title>
        <authorList>
            <person name="Palmer W."/>
            <person name="Jacygrad E."/>
            <person name="Sagayaradj S."/>
            <person name="Cavanaugh K."/>
            <person name="Han R."/>
            <person name="Bertier L."/>
            <person name="Beede B."/>
            <person name="Kafkas S."/>
            <person name="Golino D."/>
            <person name="Preece J."/>
            <person name="Michelmore R."/>
        </authorList>
    </citation>
    <scope>NUCLEOTIDE SEQUENCE [LARGE SCALE GENOMIC DNA]</scope>
</reference>